<evidence type="ECO:0000313" key="3">
    <source>
        <dbReference type="Proteomes" id="UP001381693"/>
    </source>
</evidence>
<dbReference type="Proteomes" id="UP001381693">
    <property type="component" value="Unassembled WGS sequence"/>
</dbReference>
<dbReference type="AlphaFoldDB" id="A0AAN8WEK0"/>
<organism evidence="2 3">
    <name type="scientific">Halocaridina rubra</name>
    <name type="common">Hawaiian red shrimp</name>
    <dbReference type="NCBI Taxonomy" id="373956"/>
    <lineage>
        <taxon>Eukaryota</taxon>
        <taxon>Metazoa</taxon>
        <taxon>Ecdysozoa</taxon>
        <taxon>Arthropoda</taxon>
        <taxon>Crustacea</taxon>
        <taxon>Multicrustacea</taxon>
        <taxon>Malacostraca</taxon>
        <taxon>Eumalacostraca</taxon>
        <taxon>Eucarida</taxon>
        <taxon>Decapoda</taxon>
        <taxon>Pleocyemata</taxon>
        <taxon>Caridea</taxon>
        <taxon>Atyoidea</taxon>
        <taxon>Atyidae</taxon>
        <taxon>Halocaridina</taxon>
    </lineage>
</organism>
<comment type="caution">
    <text evidence="2">The sequence shown here is derived from an EMBL/GenBank/DDBJ whole genome shotgun (WGS) entry which is preliminary data.</text>
</comment>
<sequence>EKLEAMPGERPFSFSEQYVFGKFEAFCCRLNNITGLFDDIDKFSGFFEGRAE</sequence>
<dbReference type="EMBL" id="JAXCGZ010020960">
    <property type="protein sequence ID" value="KAK7063077.1"/>
    <property type="molecule type" value="Genomic_DNA"/>
</dbReference>
<keyword evidence="3" id="KW-1185">Reference proteome</keyword>
<feature type="non-terminal residue" evidence="2">
    <location>
        <position position="1"/>
    </location>
</feature>
<dbReference type="InterPro" id="IPR013594">
    <property type="entry name" value="Dynein_heavy_tail"/>
</dbReference>
<dbReference type="Pfam" id="PF08385">
    <property type="entry name" value="DHC_N1"/>
    <property type="match status" value="1"/>
</dbReference>
<gene>
    <name evidence="2" type="ORF">SK128_019091</name>
</gene>
<evidence type="ECO:0000259" key="1">
    <source>
        <dbReference type="Pfam" id="PF08385"/>
    </source>
</evidence>
<name>A0AAN8WEK0_HALRR</name>
<feature type="non-terminal residue" evidence="2">
    <location>
        <position position="52"/>
    </location>
</feature>
<reference evidence="2 3" key="1">
    <citation type="submission" date="2023-11" db="EMBL/GenBank/DDBJ databases">
        <title>Halocaridina rubra genome assembly.</title>
        <authorList>
            <person name="Smith C."/>
        </authorList>
    </citation>
    <scope>NUCLEOTIDE SEQUENCE [LARGE SCALE GENOMIC DNA]</scope>
    <source>
        <strain evidence="2">EP-1</strain>
        <tissue evidence="2">Whole</tissue>
    </source>
</reference>
<proteinExistence type="predicted"/>
<feature type="domain" description="Dynein heavy chain tail" evidence="1">
    <location>
        <begin position="1"/>
        <end position="44"/>
    </location>
</feature>
<protein>
    <recommendedName>
        <fullName evidence="1">Dynein heavy chain tail domain-containing protein</fullName>
    </recommendedName>
</protein>
<evidence type="ECO:0000313" key="2">
    <source>
        <dbReference type="EMBL" id="KAK7063077.1"/>
    </source>
</evidence>
<accession>A0AAN8WEK0</accession>